<accession>A0A0A2C831</accession>
<comment type="caution">
    <text evidence="1">The sequence shown here is derived from an EMBL/GenBank/DDBJ whole genome shotgun (WGS) entry which is preliminary data.</text>
</comment>
<evidence type="ECO:0000313" key="2">
    <source>
        <dbReference type="Proteomes" id="UP000030392"/>
    </source>
</evidence>
<dbReference type="RefSeq" id="WP_036904055.1">
    <property type="nucleotide sequence ID" value="NZ_CP138967.1"/>
</dbReference>
<protein>
    <submittedName>
        <fullName evidence="1">Uncharacterized protein</fullName>
    </submittedName>
</protein>
<sequence length="87" mass="10270">MEKLFIVCTFDCSFEYYEETIEKFVKEYGDGVVIDYDLNKINNNKSHSFYNVTSFEAFAKILDNPFAREWDKANNCKDIVYKIEGPL</sequence>
<gene>
    <name evidence="1" type="ORF">EV03_0028</name>
</gene>
<dbReference type="Proteomes" id="UP000030392">
    <property type="component" value="Unassembled WGS sequence"/>
</dbReference>
<dbReference type="EMBL" id="JNAX01000001">
    <property type="protein sequence ID" value="KGG22511.1"/>
    <property type="molecule type" value="Genomic_DNA"/>
</dbReference>
<evidence type="ECO:0000313" key="1">
    <source>
        <dbReference type="EMBL" id="KGG22511.1"/>
    </source>
</evidence>
<proteinExistence type="predicted"/>
<reference evidence="2" key="1">
    <citation type="journal article" date="2014" name="Sci. Data">
        <title>Genomes of diverse isolates of the marine cyanobacterium Prochlorococcus.</title>
        <authorList>
            <person name="Biller S."/>
            <person name="Berube P."/>
            <person name="Thompson J."/>
            <person name="Kelly L."/>
            <person name="Roggensack S."/>
            <person name="Awad L."/>
            <person name="Roache-Johnson K."/>
            <person name="Ding H."/>
            <person name="Giovannoni S.J."/>
            <person name="Moore L.R."/>
            <person name="Chisholm S.W."/>
        </authorList>
    </citation>
    <scope>NUCLEOTIDE SEQUENCE [LARGE SCALE GENOMIC DNA]</scope>
    <source>
        <strain evidence="2">PAC1</strain>
    </source>
</reference>
<name>A0A0A2C831_PROMR</name>
<dbReference type="AlphaFoldDB" id="A0A0A2C831"/>
<organism evidence="1 2">
    <name type="scientific">Prochlorococcus marinus str. PAC1</name>
    <dbReference type="NCBI Taxonomy" id="59924"/>
    <lineage>
        <taxon>Bacteria</taxon>
        <taxon>Bacillati</taxon>
        <taxon>Cyanobacteriota</taxon>
        <taxon>Cyanophyceae</taxon>
        <taxon>Synechococcales</taxon>
        <taxon>Prochlorococcaceae</taxon>
        <taxon>Prochlorococcus</taxon>
    </lineage>
</organism>